<name>A0A8T0HSI9_CERPU</name>
<reference evidence="1" key="1">
    <citation type="submission" date="2020-06" db="EMBL/GenBank/DDBJ databases">
        <title>WGS assembly of Ceratodon purpureus strain R40.</title>
        <authorList>
            <person name="Carey S.B."/>
            <person name="Jenkins J."/>
            <person name="Shu S."/>
            <person name="Lovell J.T."/>
            <person name="Sreedasyam A."/>
            <person name="Maumus F."/>
            <person name="Tiley G.P."/>
            <person name="Fernandez-Pozo N."/>
            <person name="Barry K."/>
            <person name="Chen C."/>
            <person name="Wang M."/>
            <person name="Lipzen A."/>
            <person name="Daum C."/>
            <person name="Saski C.A."/>
            <person name="Payton A.C."/>
            <person name="Mcbreen J.C."/>
            <person name="Conrad R.E."/>
            <person name="Kollar L.M."/>
            <person name="Olsson S."/>
            <person name="Huttunen S."/>
            <person name="Landis J.B."/>
            <person name="Wickett N.J."/>
            <person name="Johnson M.G."/>
            <person name="Rensing S.A."/>
            <person name="Grimwood J."/>
            <person name="Schmutz J."/>
            <person name="Mcdaniel S.F."/>
        </authorList>
    </citation>
    <scope>NUCLEOTIDE SEQUENCE</scope>
    <source>
        <strain evidence="1">R40</strain>
    </source>
</reference>
<keyword evidence="2" id="KW-1185">Reference proteome</keyword>
<proteinExistence type="predicted"/>
<protein>
    <submittedName>
        <fullName evidence="1">Uncharacterized protein</fullName>
    </submittedName>
</protein>
<dbReference type="AlphaFoldDB" id="A0A8T0HSI9"/>
<gene>
    <name evidence="1" type="ORF">KC19_VG184000</name>
</gene>
<evidence type="ECO:0000313" key="1">
    <source>
        <dbReference type="EMBL" id="KAG0573508.1"/>
    </source>
</evidence>
<dbReference type="Proteomes" id="UP000822688">
    <property type="component" value="Chromosome V"/>
</dbReference>
<dbReference type="EMBL" id="CM026426">
    <property type="protein sequence ID" value="KAG0573508.1"/>
    <property type="molecule type" value="Genomic_DNA"/>
</dbReference>
<organism evidence="1 2">
    <name type="scientific">Ceratodon purpureus</name>
    <name type="common">Fire moss</name>
    <name type="synonym">Dicranum purpureum</name>
    <dbReference type="NCBI Taxonomy" id="3225"/>
    <lineage>
        <taxon>Eukaryota</taxon>
        <taxon>Viridiplantae</taxon>
        <taxon>Streptophyta</taxon>
        <taxon>Embryophyta</taxon>
        <taxon>Bryophyta</taxon>
        <taxon>Bryophytina</taxon>
        <taxon>Bryopsida</taxon>
        <taxon>Dicranidae</taxon>
        <taxon>Pseudoditrichales</taxon>
        <taxon>Ditrichaceae</taxon>
        <taxon>Ceratodon</taxon>
    </lineage>
</organism>
<accession>A0A8T0HSI9</accession>
<comment type="caution">
    <text evidence="1">The sequence shown here is derived from an EMBL/GenBank/DDBJ whole genome shotgun (WGS) entry which is preliminary data.</text>
</comment>
<dbReference type="Gene3D" id="3.40.50.720">
    <property type="entry name" value="NAD(P)-binding Rossmann-like Domain"/>
    <property type="match status" value="1"/>
</dbReference>
<sequence length="167" mass="18624">MGGVSGDNPIIDRGLQNYSLCRMSWSGSTHALVRRSCSSSLVLNLAHMSIHIVLGLVRHSQGDSSSSDEGVARSPSRWLPRRSKCIFESDEKHPLGSGIGFKEEDTPNFARSCYSKMKAMMEDLLKELDNVCTLRVRMPICRTNATSSCPTCRTHATRIYRFTPNRT</sequence>
<evidence type="ECO:0000313" key="2">
    <source>
        <dbReference type="Proteomes" id="UP000822688"/>
    </source>
</evidence>